<dbReference type="EMBL" id="JBDJNQ010000001">
    <property type="protein sequence ID" value="MEN5376453.1"/>
    <property type="molecule type" value="Genomic_DNA"/>
</dbReference>
<feature type="chain" id="PRO_5046002936" evidence="1">
    <location>
        <begin position="22"/>
        <end position="132"/>
    </location>
</feature>
<evidence type="ECO:0000313" key="4">
    <source>
        <dbReference type="Proteomes" id="UP001409291"/>
    </source>
</evidence>
<dbReference type="Gene3D" id="3.40.250.10">
    <property type="entry name" value="Rhodanese-like domain"/>
    <property type="match status" value="1"/>
</dbReference>
<dbReference type="Proteomes" id="UP001409291">
    <property type="component" value="Unassembled WGS sequence"/>
</dbReference>
<dbReference type="Pfam" id="PF00581">
    <property type="entry name" value="Rhodanese"/>
    <property type="match status" value="1"/>
</dbReference>
<reference evidence="3 4" key="1">
    <citation type="submission" date="2024-04" db="EMBL/GenBank/DDBJ databases">
        <title>WGS of bacteria from Torrens River.</title>
        <authorList>
            <person name="Wyrsch E.R."/>
            <person name="Drigo B."/>
        </authorList>
    </citation>
    <scope>NUCLEOTIDE SEQUENCE [LARGE SCALE GENOMIC DNA]</scope>
    <source>
        <strain evidence="3 4">TWI391</strain>
    </source>
</reference>
<dbReference type="InterPro" id="IPR001763">
    <property type="entry name" value="Rhodanese-like_dom"/>
</dbReference>
<proteinExistence type="predicted"/>
<comment type="caution">
    <text evidence="3">The sequence shown here is derived from an EMBL/GenBank/DDBJ whole genome shotgun (WGS) entry which is preliminary data.</text>
</comment>
<dbReference type="InterPro" id="IPR050229">
    <property type="entry name" value="GlpE_sulfurtransferase"/>
</dbReference>
<evidence type="ECO:0000259" key="2">
    <source>
        <dbReference type="PROSITE" id="PS50206"/>
    </source>
</evidence>
<protein>
    <submittedName>
        <fullName evidence="3">Rhodanese-like domain-containing protein</fullName>
    </submittedName>
</protein>
<organism evidence="3 4">
    <name type="scientific">Sphingobacterium kitahiroshimense</name>
    <dbReference type="NCBI Taxonomy" id="470446"/>
    <lineage>
        <taxon>Bacteria</taxon>
        <taxon>Pseudomonadati</taxon>
        <taxon>Bacteroidota</taxon>
        <taxon>Sphingobacteriia</taxon>
        <taxon>Sphingobacteriales</taxon>
        <taxon>Sphingobacteriaceae</taxon>
        <taxon>Sphingobacterium</taxon>
    </lineage>
</organism>
<accession>A0ABV0BQI3</accession>
<dbReference type="PANTHER" id="PTHR43031:SF1">
    <property type="entry name" value="PYRIDINE NUCLEOTIDE-DISULPHIDE OXIDOREDUCTASE"/>
    <property type="match status" value="1"/>
</dbReference>
<name>A0ABV0BQI3_9SPHI</name>
<sequence>MYNKLIVLFVLVMIACSGVNAQSYENLTVTKFEKGISGKRHQLVDVRTPKEYALGHLEAASLADWKDSTVFVTQIGVLDKSRPVYIYCRSGNRSSKAASWLIEHGFKKVYNLQDGIIGWEQSGRKIVKADDK</sequence>
<gene>
    <name evidence="3" type="ORF">ABE541_04180</name>
</gene>
<dbReference type="PROSITE" id="PS50206">
    <property type="entry name" value="RHODANESE_3"/>
    <property type="match status" value="1"/>
</dbReference>
<evidence type="ECO:0000313" key="3">
    <source>
        <dbReference type="EMBL" id="MEN5376453.1"/>
    </source>
</evidence>
<dbReference type="PANTHER" id="PTHR43031">
    <property type="entry name" value="FAD-DEPENDENT OXIDOREDUCTASE"/>
    <property type="match status" value="1"/>
</dbReference>
<dbReference type="RefSeq" id="WP_346580691.1">
    <property type="nucleotide sequence ID" value="NZ_JBDJLH010000001.1"/>
</dbReference>
<evidence type="ECO:0000256" key="1">
    <source>
        <dbReference type="SAM" id="SignalP"/>
    </source>
</evidence>
<dbReference type="PROSITE" id="PS51257">
    <property type="entry name" value="PROKAR_LIPOPROTEIN"/>
    <property type="match status" value="1"/>
</dbReference>
<feature type="signal peptide" evidence="1">
    <location>
        <begin position="1"/>
        <end position="21"/>
    </location>
</feature>
<dbReference type="SUPFAM" id="SSF52821">
    <property type="entry name" value="Rhodanese/Cell cycle control phosphatase"/>
    <property type="match status" value="1"/>
</dbReference>
<keyword evidence="4" id="KW-1185">Reference proteome</keyword>
<dbReference type="SMART" id="SM00450">
    <property type="entry name" value="RHOD"/>
    <property type="match status" value="1"/>
</dbReference>
<dbReference type="CDD" id="cd00158">
    <property type="entry name" value="RHOD"/>
    <property type="match status" value="1"/>
</dbReference>
<dbReference type="InterPro" id="IPR036873">
    <property type="entry name" value="Rhodanese-like_dom_sf"/>
</dbReference>
<keyword evidence="1" id="KW-0732">Signal</keyword>
<feature type="domain" description="Rhodanese" evidence="2">
    <location>
        <begin position="37"/>
        <end position="128"/>
    </location>
</feature>